<gene>
    <name evidence="2" type="ORF">CK820_G0045012</name>
</gene>
<protein>
    <submittedName>
        <fullName evidence="2">SIRT6 isoform 3</fullName>
    </submittedName>
    <submittedName>
        <fullName evidence="3">SIRT6 isoform 5</fullName>
    </submittedName>
</protein>
<comment type="caution">
    <text evidence="2">The sequence shown here is derived from an EMBL/GenBank/DDBJ whole genome shotgun (WGS) entry which is preliminary data.</text>
</comment>
<evidence type="ECO:0000313" key="2">
    <source>
        <dbReference type="EMBL" id="PNI25172.1"/>
    </source>
</evidence>
<name>A0A2J8JQX1_PANTR</name>
<organism evidence="2 4">
    <name type="scientific">Pan troglodytes</name>
    <name type="common">Chimpanzee</name>
    <dbReference type="NCBI Taxonomy" id="9598"/>
    <lineage>
        <taxon>Eukaryota</taxon>
        <taxon>Metazoa</taxon>
        <taxon>Chordata</taxon>
        <taxon>Craniata</taxon>
        <taxon>Vertebrata</taxon>
        <taxon>Euteleostomi</taxon>
        <taxon>Mammalia</taxon>
        <taxon>Eutheria</taxon>
        <taxon>Euarchontoglires</taxon>
        <taxon>Primates</taxon>
        <taxon>Haplorrhini</taxon>
        <taxon>Catarrhini</taxon>
        <taxon>Hominidae</taxon>
        <taxon>Pan</taxon>
    </lineage>
</organism>
<dbReference type="Proteomes" id="UP000236370">
    <property type="component" value="Unassembled WGS sequence"/>
</dbReference>
<accession>A0A2J8JQX1</accession>
<feature type="region of interest" description="Disordered" evidence="1">
    <location>
        <begin position="1"/>
        <end position="43"/>
    </location>
</feature>
<dbReference type="AlphaFoldDB" id="A0A2J8JQX1"/>
<evidence type="ECO:0000313" key="3">
    <source>
        <dbReference type="EMBL" id="PNI25174.1"/>
    </source>
</evidence>
<proteinExistence type="predicted"/>
<evidence type="ECO:0000256" key="1">
    <source>
        <dbReference type="SAM" id="MobiDB-lite"/>
    </source>
</evidence>
<evidence type="ECO:0000313" key="4">
    <source>
        <dbReference type="Proteomes" id="UP000236370"/>
    </source>
</evidence>
<dbReference type="EMBL" id="NBAG03000432">
    <property type="protein sequence ID" value="PNI25174.1"/>
    <property type="molecule type" value="Genomic_DNA"/>
</dbReference>
<dbReference type="EMBL" id="NBAG03000432">
    <property type="protein sequence ID" value="PNI25172.1"/>
    <property type="molecule type" value="Genomic_DNA"/>
</dbReference>
<sequence>MSVNYAAGLSPYADKGKCGLPEGSPRSLDHGGARSGPQVRHHL</sequence>
<reference evidence="2 4" key="1">
    <citation type="submission" date="2017-12" db="EMBL/GenBank/DDBJ databases">
        <title>High-resolution comparative analysis of great ape genomes.</title>
        <authorList>
            <person name="Pollen A."/>
            <person name="Hastie A."/>
            <person name="Hormozdiari F."/>
            <person name="Dougherty M."/>
            <person name="Liu R."/>
            <person name="Chaisson M."/>
            <person name="Hoppe E."/>
            <person name="Hill C."/>
            <person name="Pang A."/>
            <person name="Hillier L."/>
            <person name="Baker C."/>
            <person name="Armstrong J."/>
            <person name="Shendure J."/>
            <person name="Paten B."/>
            <person name="Wilson R."/>
            <person name="Chao H."/>
            <person name="Schneider V."/>
            <person name="Ventura M."/>
            <person name="Kronenberg Z."/>
            <person name="Murali S."/>
            <person name="Gordon D."/>
            <person name="Cantsilieris S."/>
            <person name="Munson K."/>
            <person name="Nelson B."/>
            <person name="Raja A."/>
            <person name="Underwood J."/>
            <person name="Diekhans M."/>
            <person name="Fiddes I."/>
            <person name="Haussler D."/>
            <person name="Eichler E."/>
        </authorList>
    </citation>
    <scope>NUCLEOTIDE SEQUENCE [LARGE SCALE GENOMIC DNA]</scope>
    <source>
        <strain evidence="2">Yerkes chimp pedigree #C0471</strain>
        <tissue evidence="2">Blood</tissue>
    </source>
</reference>
<dbReference type="SMR" id="A0A2J8JQX1"/>